<evidence type="ECO:0000256" key="1">
    <source>
        <dbReference type="ARBA" id="ARBA00001946"/>
    </source>
</evidence>
<dbReference type="OrthoDB" id="447842at2759"/>
<dbReference type="InterPro" id="IPR015797">
    <property type="entry name" value="NUDIX_hydrolase-like_dom_sf"/>
</dbReference>
<evidence type="ECO:0000256" key="23">
    <source>
        <dbReference type="ARBA" id="ARBA00053094"/>
    </source>
</evidence>
<keyword evidence="6" id="KW-0378">Hydrolase</keyword>
<evidence type="ECO:0000256" key="5">
    <source>
        <dbReference type="ARBA" id="ARBA00022723"/>
    </source>
</evidence>
<comment type="subcellular location">
    <subcellularLocation>
        <location evidence="2">Nucleus</location>
    </subcellularLocation>
</comment>
<dbReference type="Pfam" id="PF00293">
    <property type="entry name" value="NUDIX"/>
    <property type="match status" value="1"/>
</dbReference>
<evidence type="ECO:0000256" key="10">
    <source>
        <dbReference type="ARBA" id="ARBA00024459"/>
    </source>
</evidence>
<evidence type="ECO:0000256" key="16">
    <source>
        <dbReference type="ARBA" id="ARBA00030634"/>
    </source>
</evidence>
<evidence type="ECO:0000256" key="9">
    <source>
        <dbReference type="ARBA" id="ARBA00024448"/>
    </source>
</evidence>
<dbReference type="PANTHER" id="PTHR43758">
    <property type="entry name" value="7,8-DIHYDRO-8-OXOGUANINE TRIPHOSPHATASE"/>
    <property type="match status" value="1"/>
</dbReference>
<accession>A0A9W8A103</accession>
<evidence type="ECO:0000256" key="3">
    <source>
        <dbReference type="ARBA" id="ARBA00005582"/>
    </source>
</evidence>
<gene>
    <name evidence="25" type="ORF">H4219_001109</name>
</gene>
<evidence type="ECO:0000256" key="6">
    <source>
        <dbReference type="ARBA" id="ARBA00022801"/>
    </source>
</evidence>
<dbReference type="GO" id="GO:0008828">
    <property type="term" value="F:dATP diphosphatase activity"/>
    <property type="evidence" value="ECO:0007669"/>
    <property type="project" value="UniProtKB-EC"/>
</dbReference>
<keyword evidence="26" id="KW-1185">Reference proteome</keyword>
<dbReference type="GO" id="GO:0005737">
    <property type="term" value="C:cytoplasm"/>
    <property type="evidence" value="ECO:0007669"/>
    <property type="project" value="TreeGrafter"/>
</dbReference>
<evidence type="ECO:0000259" key="24">
    <source>
        <dbReference type="PROSITE" id="PS51462"/>
    </source>
</evidence>
<dbReference type="GO" id="GO:0008413">
    <property type="term" value="F:8-oxo-7,8-dihydroguanosine triphosphate pyrophosphatase activity"/>
    <property type="evidence" value="ECO:0007669"/>
    <property type="project" value="InterPro"/>
</dbReference>
<evidence type="ECO:0000256" key="11">
    <source>
        <dbReference type="ARBA" id="ARBA00024486"/>
    </source>
</evidence>
<dbReference type="EC" id="3.6.1.56" evidence="13"/>
<dbReference type="PANTHER" id="PTHR43758:SF2">
    <property type="entry name" value="OXIDIZED PURINE NUCLEOSIDE TRIPHOSPHATE HYDROLASE"/>
    <property type="match status" value="1"/>
</dbReference>
<evidence type="ECO:0000256" key="20">
    <source>
        <dbReference type="ARBA" id="ARBA00048002"/>
    </source>
</evidence>
<evidence type="ECO:0000313" key="25">
    <source>
        <dbReference type="EMBL" id="KAJ1920710.1"/>
    </source>
</evidence>
<comment type="similarity">
    <text evidence="3">Belongs to the Nudix hydrolase family.</text>
</comment>
<comment type="catalytic activity">
    <reaction evidence="9">
        <text>8-oxo-dATP + H2O = 8-oxo-dAMP + diphosphate + H(+)</text>
        <dbReference type="Rhea" id="RHEA:65396"/>
        <dbReference type="ChEBI" id="CHEBI:15377"/>
        <dbReference type="ChEBI" id="CHEBI:15378"/>
        <dbReference type="ChEBI" id="CHEBI:33019"/>
        <dbReference type="ChEBI" id="CHEBI:71361"/>
        <dbReference type="ChEBI" id="CHEBI:172871"/>
    </reaction>
    <physiologicalReaction direction="left-to-right" evidence="9">
        <dbReference type="Rhea" id="RHEA:65397"/>
    </physiologicalReaction>
</comment>
<evidence type="ECO:0000256" key="12">
    <source>
        <dbReference type="ARBA" id="ARBA00024596"/>
    </source>
</evidence>
<evidence type="ECO:0000256" key="18">
    <source>
        <dbReference type="ARBA" id="ARBA00031927"/>
    </source>
</evidence>
<evidence type="ECO:0000256" key="14">
    <source>
        <dbReference type="ARBA" id="ARBA00026218"/>
    </source>
</evidence>
<dbReference type="PROSITE" id="PS00893">
    <property type="entry name" value="NUDIX_BOX"/>
    <property type="match status" value="1"/>
</dbReference>
<comment type="function">
    <text evidence="23">Oxidized purine nucleoside triphosphate hydrolase which is a prominent sanitizer of the oxidized nucleotide pool. Catalyzes the hydrolysis of 2-oxo-dATP (2-hydroxy-dATP) into 2-oxo-dAMP. Also has a significant hydrolase activity toward 2-oxo-ATP, 8-oxo-dGTP and 8-oxo-dATP. Through the hydrolysis of oxidized purine nucleoside triphosphates, prevents their incorporation into DNA and the subsequent transversions A:T to C:G and G:C to T:A. Also catalyzes the hydrolysis of methylated purine nucleoside triphosphate preventing their integration into DNA. Through this antimutagenic activity protects cells from oxidative stress.</text>
</comment>
<proteinExistence type="inferred from homology"/>
<feature type="domain" description="Nudix hydrolase" evidence="24">
    <location>
        <begin position="9"/>
        <end position="137"/>
    </location>
</feature>
<evidence type="ECO:0000256" key="4">
    <source>
        <dbReference type="ARBA" id="ARBA00011245"/>
    </source>
</evidence>
<evidence type="ECO:0000256" key="15">
    <source>
        <dbReference type="ARBA" id="ARBA00029673"/>
    </source>
</evidence>
<dbReference type="InterPro" id="IPR000086">
    <property type="entry name" value="NUDIX_hydrolase_dom"/>
</dbReference>
<dbReference type="CDD" id="cd03427">
    <property type="entry name" value="NUDIX_MTH1_Nudt1"/>
    <property type="match status" value="1"/>
</dbReference>
<evidence type="ECO:0000256" key="17">
    <source>
        <dbReference type="ARBA" id="ARBA00030682"/>
    </source>
</evidence>
<evidence type="ECO:0000256" key="19">
    <source>
        <dbReference type="ARBA" id="ARBA00032071"/>
    </source>
</evidence>
<comment type="cofactor">
    <cofactor evidence="1">
        <name>Mg(2+)</name>
        <dbReference type="ChEBI" id="CHEBI:18420"/>
    </cofactor>
</comment>
<dbReference type="InterPro" id="IPR003563">
    <property type="entry name" value="8ODP"/>
</dbReference>
<dbReference type="InterPro" id="IPR020084">
    <property type="entry name" value="NUDIX_hydrolase_CS"/>
</dbReference>
<name>A0A9W8A103_9FUNG</name>
<comment type="catalytic activity">
    <reaction evidence="20">
        <text>N(6)-methyl-ATP + H2O = N(6)-methyl-AMP + diphosphate + H(+)</text>
        <dbReference type="Rhea" id="RHEA:67608"/>
        <dbReference type="ChEBI" id="CHEBI:15377"/>
        <dbReference type="ChEBI" id="CHEBI:15378"/>
        <dbReference type="ChEBI" id="CHEBI:33019"/>
        <dbReference type="ChEBI" id="CHEBI:144842"/>
        <dbReference type="ChEBI" id="CHEBI:172873"/>
    </reaction>
    <physiologicalReaction direction="left-to-right" evidence="20">
        <dbReference type="Rhea" id="RHEA:67609"/>
    </physiologicalReaction>
</comment>
<dbReference type="Gene3D" id="3.90.79.10">
    <property type="entry name" value="Nucleoside Triphosphate Pyrophosphohydrolase"/>
    <property type="match status" value="1"/>
</dbReference>
<comment type="catalytic activity">
    <reaction evidence="12">
        <text>2-oxo-ATP + H2O = 2-oxo-AMP + diphosphate + H(+)</text>
        <dbReference type="Rhea" id="RHEA:67392"/>
        <dbReference type="ChEBI" id="CHEBI:15377"/>
        <dbReference type="ChEBI" id="CHEBI:15378"/>
        <dbReference type="ChEBI" id="CHEBI:33019"/>
        <dbReference type="ChEBI" id="CHEBI:71395"/>
        <dbReference type="ChEBI" id="CHEBI:172878"/>
    </reaction>
    <physiologicalReaction direction="left-to-right" evidence="12">
        <dbReference type="Rhea" id="RHEA:67393"/>
    </physiologicalReaction>
</comment>
<dbReference type="GO" id="GO:0005634">
    <property type="term" value="C:nucleus"/>
    <property type="evidence" value="ECO:0007669"/>
    <property type="project" value="UniProtKB-SubCell"/>
</dbReference>
<evidence type="ECO:0000256" key="13">
    <source>
        <dbReference type="ARBA" id="ARBA00026103"/>
    </source>
</evidence>
<evidence type="ECO:0000256" key="22">
    <source>
        <dbReference type="ARBA" id="ARBA00049032"/>
    </source>
</evidence>
<keyword evidence="7" id="KW-0460">Magnesium</keyword>
<organism evidence="25 26">
    <name type="scientific">Mycoemilia scoparia</name>
    <dbReference type="NCBI Taxonomy" id="417184"/>
    <lineage>
        <taxon>Eukaryota</taxon>
        <taxon>Fungi</taxon>
        <taxon>Fungi incertae sedis</taxon>
        <taxon>Zoopagomycota</taxon>
        <taxon>Kickxellomycotina</taxon>
        <taxon>Kickxellomycetes</taxon>
        <taxon>Kickxellales</taxon>
        <taxon>Kickxellaceae</taxon>
        <taxon>Mycoemilia</taxon>
    </lineage>
</organism>
<comment type="catalytic activity">
    <reaction evidence="21">
        <text>O(6)-methyl-dGTP + H2O = O(6)-methyl-dGMP + diphosphate + H(+)</text>
        <dbReference type="Rhea" id="RHEA:67600"/>
        <dbReference type="ChEBI" id="CHEBI:15377"/>
        <dbReference type="ChEBI" id="CHEBI:15378"/>
        <dbReference type="ChEBI" id="CHEBI:33019"/>
        <dbReference type="ChEBI" id="CHEBI:169974"/>
        <dbReference type="ChEBI" id="CHEBI:169975"/>
    </reaction>
    <physiologicalReaction direction="left-to-right" evidence="21">
        <dbReference type="Rhea" id="RHEA:67601"/>
    </physiologicalReaction>
</comment>
<evidence type="ECO:0000256" key="2">
    <source>
        <dbReference type="ARBA" id="ARBA00004123"/>
    </source>
</evidence>
<dbReference type="EMBL" id="JANBPU010000010">
    <property type="protein sequence ID" value="KAJ1920710.1"/>
    <property type="molecule type" value="Genomic_DNA"/>
</dbReference>
<dbReference type="Proteomes" id="UP001150538">
    <property type="component" value="Unassembled WGS sequence"/>
</dbReference>
<evidence type="ECO:0000256" key="7">
    <source>
        <dbReference type="ARBA" id="ARBA00022842"/>
    </source>
</evidence>
<comment type="subunit">
    <text evidence="4">Monomer.</text>
</comment>
<dbReference type="AlphaFoldDB" id="A0A9W8A103"/>
<comment type="catalytic activity">
    <reaction evidence="22">
        <text>N(6)-methyl-dATP + H2O = N(6)-methyl-dAMP + diphosphate + H(+)</text>
        <dbReference type="Rhea" id="RHEA:67604"/>
        <dbReference type="ChEBI" id="CHEBI:15377"/>
        <dbReference type="ChEBI" id="CHEBI:15378"/>
        <dbReference type="ChEBI" id="CHEBI:33019"/>
        <dbReference type="ChEBI" id="CHEBI:169976"/>
        <dbReference type="ChEBI" id="CHEBI:172872"/>
    </reaction>
    <physiologicalReaction direction="left-to-right" evidence="22">
        <dbReference type="Rhea" id="RHEA:67605"/>
    </physiologicalReaction>
</comment>
<evidence type="ECO:0000256" key="8">
    <source>
        <dbReference type="ARBA" id="ARBA00023242"/>
    </source>
</evidence>
<dbReference type="GO" id="GO:0046872">
    <property type="term" value="F:metal ion binding"/>
    <property type="evidence" value="ECO:0007669"/>
    <property type="project" value="UniProtKB-KW"/>
</dbReference>
<evidence type="ECO:0000313" key="26">
    <source>
        <dbReference type="Proteomes" id="UP001150538"/>
    </source>
</evidence>
<dbReference type="PRINTS" id="PR01403">
    <property type="entry name" value="8OXTPHPHTASE"/>
</dbReference>
<dbReference type="PROSITE" id="PS51462">
    <property type="entry name" value="NUDIX"/>
    <property type="match status" value="1"/>
</dbReference>
<keyword evidence="8" id="KW-0539">Nucleus</keyword>
<dbReference type="GO" id="GO:0042262">
    <property type="term" value="P:DNA protection"/>
    <property type="evidence" value="ECO:0007669"/>
    <property type="project" value="InterPro"/>
</dbReference>
<dbReference type="SUPFAM" id="SSF55811">
    <property type="entry name" value="Nudix"/>
    <property type="match status" value="1"/>
</dbReference>
<comment type="catalytic activity">
    <reaction evidence="10">
        <text>2-oxo-dATP + H2O = 2-oxo-dAMP + diphosphate + H(+)</text>
        <dbReference type="Rhea" id="RHEA:31583"/>
        <dbReference type="ChEBI" id="CHEBI:15377"/>
        <dbReference type="ChEBI" id="CHEBI:15378"/>
        <dbReference type="ChEBI" id="CHEBI:33019"/>
        <dbReference type="ChEBI" id="CHEBI:63212"/>
        <dbReference type="ChEBI" id="CHEBI:77897"/>
        <dbReference type="EC" id="3.6.1.56"/>
    </reaction>
    <physiologicalReaction direction="left-to-right" evidence="10">
        <dbReference type="Rhea" id="RHEA:31584"/>
    </physiologicalReaction>
</comment>
<reference evidence="25" key="1">
    <citation type="submission" date="2022-07" db="EMBL/GenBank/DDBJ databases">
        <title>Phylogenomic reconstructions and comparative analyses of Kickxellomycotina fungi.</title>
        <authorList>
            <person name="Reynolds N.K."/>
            <person name="Stajich J.E."/>
            <person name="Barry K."/>
            <person name="Grigoriev I.V."/>
            <person name="Crous P."/>
            <person name="Smith M.E."/>
        </authorList>
    </citation>
    <scope>NUCLEOTIDE SEQUENCE</scope>
    <source>
        <strain evidence="25">NBRC 100468</strain>
    </source>
</reference>
<keyword evidence="5" id="KW-0479">Metal-binding</keyword>
<comment type="catalytic activity">
    <reaction evidence="11">
        <text>8-oxo-dGTP + H2O = 8-oxo-dGMP + diphosphate + H(+)</text>
        <dbReference type="Rhea" id="RHEA:31575"/>
        <dbReference type="ChEBI" id="CHEBI:15377"/>
        <dbReference type="ChEBI" id="CHEBI:15378"/>
        <dbReference type="ChEBI" id="CHEBI:33019"/>
        <dbReference type="ChEBI" id="CHEBI:63224"/>
        <dbReference type="ChEBI" id="CHEBI:77896"/>
    </reaction>
    <physiologicalReaction direction="left-to-right" evidence="11">
        <dbReference type="Rhea" id="RHEA:31576"/>
    </physiologicalReaction>
</comment>
<evidence type="ECO:0000256" key="21">
    <source>
        <dbReference type="ARBA" id="ARBA00048894"/>
    </source>
</evidence>
<protein>
    <recommendedName>
        <fullName evidence="14">Oxidized purine nucleoside triphosphate hydrolase</fullName>
        <ecNumber evidence="13">3.6.1.56</ecNumber>
    </recommendedName>
    <alternativeName>
        <fullName evidence="18">2-hydroxy-dATP diphosphatase</fullName>
    </alternativeName>
    <alternativeName>
        <fullName evidence="17">7,8-dihydro-8-oxoguanine triphosphatase</fullName>
    </alternativeName>
    <alternativeName>
        <fullName evidence="16">8-oxo-dGTPase</fullName>
    </alternativeName>
    <alternativeName>
        <fullName evidence="19">Methylated purine nucleoside triphosphate hydrolase</fullName>
    </alternativeName>
    <alternativeName>
        <fullName evidence="15">Nucleoside diphosphate-linked moiety X motif 1</fullName>
    </alternativeName>
</protein>
<sequence length="175" mass="20208">MVEIVEQELHKLYTLVYVLNKDKTKILLGLKKRGFGKGRWNGFGGKVEKGETIEQGALRELKEESNLDAKNLEKKGVIYFKFEGDPVIMDVHLYTTTDVSGDLIETDEMLPKWYNVSDLPYSSMWPDDPIWHPWFFEGKIFTVKFFFKADLETITGYKHKFASSVSELDAINLDS</sequence>
<comment type="caution">
    <text evidence="25">The sequence shown here is derived from an EMBL/GenBank/DDBJ whole genome shotgun (WGS) entry which is preliminary data.</text>
</comment>